<name>A0A6L6L8M5_9FIRM</name>
<gene>
    <name evidence="2" type="ORF">GMD50_16790</name>
</gene>
<evidence type="ECO:0000313" key="2">
    <source>
        <dbReference type="EMBL" id="MTR86664.1"/>
    </source>
</evidence>
<keyword evidence="1" id="KW-0472">Membrane</keyword>
<feature type="transmembrane region" description="Helical" evidence="1">
    <location>
        <begin position="43"/>
        <end position="63"/>
    </location>
</feature>
<evidence type="ECO:0000313" key="3">
    <source>
        <dbReference type="Proteomes" id="UP000478483"/>
    </source>
</evidence>
<dbReference type="EMBL" id="WNAJ01000026">
    <property type="protein sequence ID" value="MTR86664.1"/>
    <property type="molecule type" value="Genomic_DNA"/>
</dbReference>
<dbReference type="Proteomes" id="UP000478483">
    <property type="component" value="Unassembled WGS sequence"/>
</dbReference>
<feature type="transmembrane region" description="Helical" evidence="1">
    <location>
        <begin position="20"/>
        <end position="36"/>
    </location>
</feature>
<accession>A0A6L6L8M5</accession>
<protein>
    <submittedName>
        <fullName evidence="2">Uncharacterized protein</fullName>
    </submittedName>
</protein>
<reference evidence="2 3" key="1">
    <citation type="journal article" date="2019" name="Nat. Med.">
        <title>A library of human gut bacterial isolates paired with longitudinal multiomics data enables mechanistic microbiome research.</title>
        <authorList>
            <person name="Poyet M."/>
            <person name="Groussin M."/>
            <person name="Gibbons S.M."/>
            <person name="Avila-Pacheco J."/>
            <person name="Jiang X."/>
            <person name="Kearney S.M."/>
            <person name="Perrotta A.R."/>
            <person name="Berdy B."/>
            <person name="Zhao S."/>
            <person name="Lieberman T.D."/>
            <person name="Swanson P.K."/>
            <person name="Smith M."/>
            <person name="Roesemann S."/>
            <person name="Alexander J.E."/>
            <person name="Rich S.A."/>
            <person name="Livny J."/>
            <person name="Vlamakis H."/>
            <person name="Clish C."/>
            <person name="Bullock K."/>
            <person name="Deik A."/>
            <person name="Scott J."/>
            <person name="Pierce K.A."/>
            <person name="Xavier R.J."/>
            <person name="Alm E.J."/>
        </authorList>
    </citation>
    <scope>NUCLEOTIDE SEQUENCE [LARGE SCALE GENOMIC DNA]</scope>
    <source>
        <strain evidence="2 3">BIOML-A1</strain>
    </source>
</reference>
<proteinExistence type="predicted"/>
<feature type="transmembrane region" description="Helical" evidence="1">
    <location>
        <begin position="135"/>
        <end position="155"/>
    </location>
</feature>
<comment type="caution">
    <text evidence="2">The sequence shown here is derived from an EMBL/GenBank/DDBJ whole genome shotgun (WGS) entry which is preliminary data.</text>
</comment>
<dbReference type="AlphaFoldDB" id="A0A6L6L8M5"/>
<evidence type="ECO:0000256" key="1">
    <source>
        <dbReference type="SAM" id="Phobius"/>
    </source>
</evidence>
<dbReference type="RefSeq" id="WP_155219855.1">
    <property type="nucleotide sequence ID" value="NZ_WNAJ01000026.1"/>
</dbReference>
<keyword evidence="1" id="KW-1133">Transmembrane helix</keyword>
<sequence length="156" mass="18196">MGDNSWSTYEANLQAYRSNFLSSQSIMLAVGAIIIDKSKIATILIAVIAVFQIIYVWLPVIYYRFLLVDFHKYCLGDRFDVNGDFVEKENSEPLTELIYCKNKKIRQKVNEYLSREISRERPFGNWRETRRKIDIVIPVSMISLWGVYILVAFGII</sequence>
<keyword evidence="1" id="KW-0812">Transmembrane</keyword>
<organism evidence="2 3">
    <name type="scientific">Roseburia intestinalis</name>
    <dbReference type="NCBI Taxonomy" id="166486"/>
    <lineage>
        <taxon>Bacteria</taxon>
        <taxon>Bacillati</taxon>
        <taxon>Bacillota</taxon>
        <taxon>Clostridia</taxon>
        <taxon>Lachnospirales</taxon>
        <taxon>Lachnospiraceae</taxon>
        <taxon>Roseburia</taxon>
    </lineage>
</organism>